<dbReference type="AlphaFoldDB" id="A0A4R0G9C6"/>
<feature type="domain" description="KAP NTPase" evidence="1">
    <location>
        <begin position="12"/>
        <end position="37"/>
    </location>
</feature>
<dbReference type="OrthoDB" id="88903at2"/>
<organism evidence="2 3">
    <name type="scientific">Enterobacter wuhouensis</name>
    <dbReference type="NCBI Taxonomy" id="2529381"/>
    <lineage>
        <taxon>Bacteria</taxon>
        <taxon>Pseudomonadati</taxon>
        <taxon>Pseudomonadota</taxon>
        <taxon>Gammaproteobacteria</taxon>
        <taxon>Enterobacterales</taxon>
        <taxon>Enterobacteriaceae</taxon>
        <taxon>Enterobacter</taxon>
    </lineage>
</organism>
<gene>
    <name evidence="2" type="ORF">E0L20_07775</name>
</gene>
<feature type="domain" description="KAP NTPase" evidence="1">
    <location>
        <begin position="112"/>
        <end position="196"/>
    </location>
</feature>
<dbReference type="Proteomes" id="UP000291424">
    <property type="component" value="Unassembled WGS sequence"/>
</dbReference>
<sequence>MKKTNLESYLSYYLSLNAPGFAVLVTGEWGSGKTHQVLKAIPANLQCHVSLFGINNSQEVYSTVFSKMYPGKNYAKKILDMTKEVSSEVGGVTFGAGSIISNMLGPLIKQTVNKEKVLIFDDLERCTIPNNDILGVINQYVEHHQCKVIILAHDIKTHHEFIKTKEKIVGHTIKIEPQIDEAAVSFFKENQNLNNYSHAKSLILESFKKSNCHSLRILKCVISDCSRLLKCLEPAHIKNTLAMQALFNYFCILNIEFRLGNLNANEIRILPKNQLEYIAFKSKSEKASEDEKKKNENILKFIDKYSMEEIRNPSLNNELLGYIFDSGRYPVREITNSINISKYFFQRIKHPAWVKIINFDNLESEIVRLAIEEMFDDFRNFKVTDIEGMMHCFCLTYMLSEIQEINMSFDEIYSFQCNYIDGLLEKGLLQPEPLVYNPFADSIYTRANSYSYWIKDTYQKYISDLISYLKKSRKLSQINKRPEYAKEILCALDQDIEHFKFLLLGDGKQSGKYSTIDILSQIAPEEFVIHWLTLPVENWDRISSILLSRHSNVSTHQMLYSEKLWLCEVNLYLLFEAKMNRGIDRARIERLFPYRALSEI</sequence>
<dbReference type="Pfam" id="PF07693">
    <property type="entry name" value="KAP_NTPase"/>
    <property type="match status" value="2"/>
</dbReference>
<dbReference type="RefSeq" id="WP_131633459.1">
    <property type="nucleotide sequence ID" value="NZ_SJOO01000003.1"/>
</dbReference>
<comment type="caution">
    <text evidence="2">The sequence shown here is derived from an EMBL/GenBank/DDBJ whole genome shotgun (WGS) entry which is preliminary data.</text>
</comment>
<name>A0A4R0G9C6_9ENTR</name>
<protein>
    <recommendedName>
        <fullName evidence="1">KAP NTPase domain-containing protein</fullName>
    </recommendedName>
</protein>
<evidence type="ECO:0000313" key="2">
    <source>
        <dbReference type="EMBL" id="TCB92907.1"/>
    </source>
</evidence>
<evidence type="ECO:0000259" key="1">
    <source>
        <dbReference type="Pfam" id="PF07693"/>
    </source>
</evidence>
<accession>A0A4R0G9C6</accession>
<dbReference type="Gene3D" id="3.40.50.300">
    <property type="entry name" value="P-loop containing nucleotide triphosphate hydrolases"/>
    <property type="match status" value="1"/>
</dbReference>
<proteinExistence type="predicted"/>
<reference evidence="2 3" key="1">
    <citation type="submission" date="2019-02" db="EMBL/GenBank/DDBJ databases">
        <title>The draft genome of Enterobacter spp. strains.</title>
        <authorList>
            <person name="Wang C."/>
            <person name="Feng Y."/>
            <person name="Zong Z."/>
        </authorList>
    </citation>
    <scope>NUCLEOTIDE SEQUENCE [LARGE SCALE GENOMIC DNA]</scope>
    <source>
        <strain evidence="2 3">WCHEW120002</strain>
    </source>
</reference>
<dbReference type="InterPro" id="IPR011646">
    <property type="entry name" value="KAP_P-loop"/>
</dbReference>
<evidence type="ECO:0000313" key="3">
    <source>
        <dbReference type="Proteomes" id="UP000291424"/>
    </source>
</evidence>
<dbReference type="InterPro" id="IPR027417">
    <property type="entry name" value="P-loop_NTPase"/>
</dbReference>
<dbReference type="SUPFAM" id="SSF52540">
    <property type="entry name" value="P-loop containing nucleoside triphosphate hydrolases"/>
    <property type="match status" value="1"/>
</dbReference>
<dbReference type="EMBL" id="SJOO01000003">
    <property type="protein sequence ID" value="TCB92907.1"/>
    <property type="molecule type" value="Genomic_DNA"/>
</dbReference>